<dbReference type="EMBL" id="JAMKFB020000024">
    <property type="protein sequence ID" value="KAL0157069.1"/>
    <property type="molecule type" value="Genomic_DNA"/>
</dbReference>
<evidence type="ECO:0000256" key="1">
    <source>
        <dbReference type="SAM" id="MobiDB-lite"/>
    </source>
</evidence>
<accession>A0ABD0N4K8</accession>
<dbReference type="AlphaFoldDB" id="A0ABD0N4K8"/>
<feature type="non-terminal residue" evidence="2">
    <location>
        <position position="56"/>
    </location>
</feature>
<sequence>HSGSGSEEGNVLQSRPVSENRHPARKAQHLPRASSPRSGETVRNHLQHGQPRLEER</sequence>
<comment type="caution">
    <text evidence="2">The sequence shown here is derived from an EMBL/GenBank/DDBJ whole genome shotgun (WGS) entry which is preliminary data.</text>
</comment>
<name>A0ABD0N4K8_CIRMR</name>
<feature type="region of interest" description="Disordered" evidence="1">
    <location>
        <begin position="1"/>
        <end position="56"/>
    </location>
</feature>
<evidence type="ECO:0000313" key="2">
    <source>
        <dbReference type="EMBL" id="KAL0157069.1"/>
    </source>
</evidence>
<dbReference type="Proteomes" id="UP001529510">
    <property type="component" value="Unassembled WGS sequence"/>
</dbReference>
<evidence type="ECO:0000313" key="3">
    <source>
        <dbReference type="Proteomes" id="UP001529510"/>
    </source>
</evidence>
<keyword evidence="3" id="KW-1185">Reference proteome</keyword>
<protein>
    <submittedName>
        <fullName evidence="2">Uncharacterized protein</fullName>
    </submittedName>
</protein>
<feature type="non-terminal residue" evidence="2">
    <location>
        <position position="1"/>
    </location>
</feature>
<organism evidence="2 3">
    <name type="scientific">Cirrhinus mrigala</name>
    <name type="common">Mrigala</name>
    <dbReference type="NCBI Taxonomy" id="683832"/>
    <lineage>
        <taxon>Eukaryota</taxon>
        <taxon>Metazoa</taxon>
        <taxon>Chordata</taxon>
        <taxon>Craniata</taxon>
        <taxon>Vertebrata</taxon>
        <taxon>Euteleostomi</taxon>
        <taxon>Actinopterygii</taxon>
        <taxon>Neopterygii</taxon>
        <taxon>Teleostei</taxon>
        <taxon>Ostariophysi</taxon>
        <taxon>Cypriniformes</taxon>
        <taxon>Cyprinidae</taxon>
        <taxon>Labeoninae</taxon>
        <taxon>Labeonini</taxon>
        <taxon>Cirrhinus</taxon>
    </lineage>
</organism>
<feature type="compositionally biased region" description="Polar residues" evidence="1">
    <location>
        <begin position="1"/>
        <end position="17"/>
    </location>
</feature>
<gene>
    <name evidence="2" type="ORF">M9458_048315</name>
</gene>
<reference evidence="2 3" key="1">
    <citation type="submission" date="2024-05" db="EMBL/GenBank/DDBJ databases">
        <title>Genome sequencing and assembly of Indian major carp, Cirrhinus mrigala (Hamilton, 1822).</title>
        <authorList>
            <person name="Mohindra V."/>
            <person name="Chowdhury L.M."/>
            <person name="Lal K."/>
            <person name="Jena J.K."/>
        </authorList>
    </citation>
    <scope>NUCLEOTIDE SEQUENCE [LARGE SCALE GENOMIC DNA]</scope>
    <source>
        <strain evidence="2">CM1030</strain>
        <tissue evidence="2">Blood</tissue>
    </source>
</reference>
<proteinExistence type="predicted"/>